<evidence type="ECO:0000313" key="2">
    <source>
        <dbReference type="EMBL" id="CZT19996.1"/>
    </source>
</evidence>
<dbReference type="Proteomes" id="UP000225277">
    <property type="component" value="Unassembled WGS sequence"/>
</dbReference>
<feature type="region of interest" description="Disordered" evidence="1">
    <location>
        <begin position="237"/>
        <end position="262"/>
    </location>
</feature>
<evidence type="ECO:0000256" key="1">
    <source>
        <dbReference type="SAM" id="MobiDB-lite"/>
    </source>
</evidence>
<sequence length="262" mass="29830">MASKVLVPLKRLSEERRHDAVAAWVINKEIMGELKQFKKSEIDRPARYEELRQWLGLDHDVWVSRGASTVEMACNAHDTPTDKVMIDQEGLQKRVMLTLRRLVALTKQVPGAAQYPQGSANWVKWCYQATMDLLFAVLFDPQHDHSNEGFFARRLQGAPVLAWQAKKRSSTPALHNKKATPKRRRETLVGPTKKKPRAERESSEPLFVSSQSGTPPPKYEEENYECQIAKCIDKNCPGTAAKHRASVKIRRDGAESKEERDD</sequence>
<organism evidence="2 3">
    <name type="scientific">Ramularia collo-cygni</name>
    <dbReference type="NCBI Taxonomy" id="112498"/>
    <lineage>
        <taxon>Eukaryota</taxon>
        <taxon>Fungi</taxon>
        <taxon>Dikarya</taxon>
        <taxon>Ascomycota</taxon>
        <taxon>Pezizomycotina</taxon>
        <taxon>Dothideomycetes</taxon>
        <taxon>Dothideomycetidae</taxon>
        <taxon>Mycosphaerellales</taxon>
        <taxon>Mycosphaerellaceae</taxon>
        <taxon>Ramularia</taxon>
    </lineage>
</organism>
<reference evidence="2 3" key="1">
    <citation type="submission" date="2016-03" db="EMBL/GenBank/DDBJ databases">
        <authorList>
            <person name="Ploux O."/>
        </authorList>
    </citation>
    <scope>NUCLEOTIDE SEQUENCE [LARGE SCALE GENOMIC DNA]</scope>
    <source>
        <strain evidence="2 3">URUG2</strain>
    </source>
</reference>
<feature type="compositionally biased region" description="Basic and acidic residues" evidence="1">
    <location>
        <begin position="249"/>
        <end position="262"/>
    </location>
</feature>
<accession>A0A2D3V8Q7</accession>
<gene>
    <name evidence="2" type="ORF">RCC_05853</name>
</gene>
<dbReference type="RefSeq" id="XP_023626885.1">
    <property type="nucleotide sequence ID" value="XM_023771117.1"/>
</dbReference>
<feature type="region of interest" description="Disordered" evidence="1">
    <location>
        <begin position="164"/>
        <end position="221"/>
    </location>
</feature>
<proteinExistence type="predicted"/>
<dbReference type="AlphaFoldDB" id="A0A2D3V8Q7"/>
<dbReference type="GeneID" id="35601001"/>
<dbReference type="EMBL" id="FJUY01000008">
    <property type="protein sequence ID" value="CZT19996.1"/>
    <property type="molecule type" value="Genomic_DNA"/>
</dbReference>
<evidence type="ECO:0000313" key="3">
    <source>
        <dbReference type="Proteomes" id="UP000225277"/>
    </source>
</evidence>
<name>A0A2D3V8Q7_9PEZI</name>
<protein>
    <submittedName>
        <fullName evidence="2">Uncharacterized protein</fullName>
    </submittedName>
</protein>
<feature type="compositionally biased region" description="Basic residues" evidence="1">
    <location>
        <begin position="165"/>
        <end position="185"/>
    </location>
</feature>
<keyword evidence="3" id="KW-1185">Reference proteome</keyword>